<dbReference type="RefSeq" id="XP_003872819.1">
    <property type="nucleotide sequence ID" value="XM_003872770.1"/>
</dbReference>
<evidence type="ECO:0000313" key="2">
    <source>
        <dbReference type="EMBL" id="CBZ24293.1"/>
    </source>
</evidence>
<dbReference type="KEGG" id="lmi:LMXM_09_1360"/>
<dbReference type="OMA" id="PRGNGDH"/>
<feature type="region of interest" description="Disordered" evidence="1">
    <location>
        <begin position="1"/>
        <end position="30"/>
    </location>
</feature>
<protein>
    <submittedName>
        <fullName evidence="2">Uncharacterized protein</fullName>
    </submittedName>
</protein>
<name>E9AMY8_LEIMU</name>
<dbReference type="EMBL" id="FR799562">
    <property type="protein sequence ID" value="CBZ24293.1"/>
    <property type="molecule type" value="Genomic_DNA"/>
</dbReference>
<evidence type="ECO:0000256" key="1">
    <source>
        <dbReference type="SAM" id="MobiDB-lite"/>
    </source>
</evidence>
<proteinExistence type="predicted"/>
<reference evidence="2 3" key="1">
    <citation type="journal article" date="2011" name="Genome Res.">
        <title>Chromosome and gene copy number variation allow major structural change between species and strains of Leishmania.</title>
        <authorList>
            <person name="Rogers M.B."/>
            <person name="Hilley J.D."/>
            <person name="Dickens N.J."/>
            <person name="Wilkes J."/>
            <person name="Bates P.A."/>
            <person name="Depledge D.P."/>
            <person name="Harris D."/>
            <person name="Her Y."/>
            <person name="Herzyk P."/>
            <person name="Imamura H."/>
            <person name="Otto T.D."/>
            <person name="Sanders M."/>
            <person name="Seeger K."/>
            <person name="Dujardin J.C."/>
            <person name="Berriman M."/>
            <person name="Smith D.F."/>
            <person name="Hertz-Fowler C."/>
            <person name="Mottram J.C."/>
        </authorList>
    </citation>
    <scope>NUCLEOTIDE SEQUENCE [LARGE SCALE GENOMIC DNA]</scope>
    <source>
        <strain evidence="2 3">MHOM/GT/2001/U1103</strain>
    </source>
</reference>
<evidence type="ECO:0000313" key="3">
    <source>
        <dbReference type="Proteomes" id="UP000007259"/>
    </source>
</evidence>
<gene>
    <name evidence="2" type="ORF">LMXM_09_1360</name>
</gene>
<sequence>MSSWGTALAEPVPKSESEEGKRVRRKAGTAGFSQQLRSLFRVTATSASPGCRGFPRLRPRSASAESCRGEYDHDVHRCSHARTRKPRGNGDHHTRVDPPFSVAHVLLCPYQAFFLPPHTRQWWSR</sequence>
<dbReference type="AlphaFoldDB" id="E9AMY8"/>
<dbReference type="Proteomes" id="UP000007259">
    <property type="component" value="Chromosome 9"/>
</dbReference>
<organism evidence="2 3">
    <name type="scientific">Leishmania mexicana (strain MHOM/GT/2001/U1103)</name>
    <dbReference type="NCBI Taxonomy" id="929439"/>
    <lineage>
        <taxon>Eukaryota</taxon>
        <taxon>Discoba</taxon>
        <taxon>Euglenozoa</taxon>
        <taxon>Kinetoplastea</taxon>
        <taxon>Metakinetoplastina</taxon>
        <taxon>Trypanosomatida</taxon>
        <taxon>Trypanosomatidae</taxon>
        <taxon>Leishmaniinae</taxon>
        <taxon>Leishmania</taxon>
    </lineage>
</organism>
<dbReference type="OrthoDB" id="10392667at2759"/>
<keyword evidence="3" id="KW-1185">Reference proteome</keyword>
<accession>E9AMY8</accession>
<dbReference type="GeneID" id="13454624"/>
<dbReference type="VEuPathDB" id="TriTrypDB:LmxM.09.1360"/>